<gene>
    <name evidence="1" type="ORF">IAA17_04035</name>
</gene>
<protein>
    <submittedName>
        <fullName evidence="1">Uncharacterized protein</fullName>
    </submittedName>
</protein>
<comment type="caution">
    <text evidence="1">The sequence shown here is derived from an EMBL/GenBank/DDBJ whole genome shotgun (WGS) entry which is preliminary data.</text>
</comment>
<proteinExistence type="predicted"/>
<sequence>MIGDIPMRRFESQIRDREIMKAILELKGPDGKTFDDWKAAAVFEEYGLKRWKE</sequence>
<accession>A0A9D2GFV1</accession>
<dbReference type="Proteomes" id="UP000824101">
    <property type="component" value="Unassembled WGS sequence"/>
</dbReference>
<organism evidence="1 2">
    <name type="scientific">Candidatus Lachnoclostridium stercorigallinarum</name>
    <dbReference type="NCBI Taxonomy" id="2838634"/>
    <lineage>
        <taxon>Bacteria</taxon>
        <taxon>Bacillati</taxon>
        <taxon>Bacillota</taxon>
        <taxon>Clostridia</taxon>
        <taxon>Lachnospirales</taxon>
        <taxon>Lachnospiraceae</taxon>
    </lineage>
</organism>
<evidence type="ECO:0000313" key="1">
    <source>
        <dbReference type="EMBL" id="HIZ78934.1"/>
    </source>
</evidence>
<dbReference type="AlphaFoldDB" id="A0A9D2GFV1"/>
<dbReference type="EMBL" id="DXBC01000061">
    <property type="protein sequence ID" value="HIZ78934.1"/>
    <property type="molecule type" value="Genomic_DNA"/>
</dbReference>
<reference evidence="1" key="1">
    <citation type="journal article" date="2021" name="PeerJ">
        <title>Extensive microbial diversity within the chicken gut microbiome revealed by metagenomics and culture.</title>
        <authorList>
            <person name="Gilroy R."/>
            <person name="Ravi A."/>
            <person name="Getino M."/>
            <person name="Pursley I."/>
            <person name="Horton D.L."/>
            <person name="Alikhan N.F."/>
            <person name="Baker D."/>
            <person name="Gharbi K."/>
            <person name="Hall N."/>
            <person name="Watson M."/>
            <person name="Adriaenssens E.M."/>
            <person name="Foster-Nyarko E."/>
            <person name="Jarju S."/>
            <person name="Secka A."/>
            <person name="Antonio M."/>
            <person name="Oren A."/>
            <person name="Chaudhuri R.R."/>
            <person name="La Ragione R."/>
            <person name="Hildebrand F."/>
            <person name="Pallen M.J."/>
        </authorList>
    </citation>
    <scope>NUCLEOTIDE SEQUENCE</scope>
    <source>
        <strain evidence="1">ChiBcec1-1093</strain>
    </source>
</reference>
<name>A0A9D2GFV1_9FIRM</name>
<reference evidence="1" key="2">
    <citation type="submission" date="2021-04" db="EMBL/GenBank/DDBJ databases">
        <authorList>
            <person name="Gilroy R."/>
        </authorList>
    </citation>
    <scope>NUCLEOTIDE SEQUENCE</scope>
    <source>
        <strain evidence="1">ChiBcec1-1093</strain>
    </source>
</reference>
<evidence type="ECO:0000313" key="2">
    <source>
        <dbReference type="Proteomes" id="UP000824101"/>
    </source>
</evidence>